<dbReference type="CDD" id="cd00397">
    <property type="entry name" value="DNA_BRE_C"/>
    <property type="match status" value="1"/>
</dbReference>
<dbReference type="Gene3D" id="1.10.443.10">
    <property type="entry name" value="Intergrase catalytic core"/>
    <property type="match status" value="1"/>
</dbReference>
<dbReference type="GO" id="GO:0015074">
    <property type="term" value="P:DNA integration"/>
    <property type="evidence" value="ECO:0007669"/>
    <property type="project" value="UniProtKB-KW"/>
</dbReference>
<dbReference type="GO" id="GO:0006310">
    <property type="term" value="P:DNA recombination"/>
    <property type="evidence" value="ECO:0007669"/>
    <property type="project" value="UniProtKB-KW"/>
</dbReference>
<evidence type="ECO:0000259" key="7">
    <source>
        <dbReference type="PROSITE" id="PS51898"/>
    </source>
</evidence>
<comment type="similarity">
    <text evidence="1">Belongs to the 'phage' integrase family.</text>
</comment>
<dbReference type="InterPro" id="IPR044068">
    <property type="entry name" value="CB"/>
</dbReference>
<feature type="compositionally biased region" description="Polar residues" evidence="6">
    <location>
        <begin position="363"/>
        <end position="374"/>
    </location>
</feature>
<dbReference type="InterPro" id="IPR011010">
    <property type="entry name" value="DNA_brk_join_enz"/>
</dbReference>
<evidence type="ECO:0000256" key="6">
    <source>
        <dbReference type="SAM" id="MobiDB-lite"/>
    </source>
</evidence>
<dbReference type="InterPro" id="IPR050808">
    <property type="entry name" value="Phage_Integrase"/>
</dbReference>
<feature type="domain" description="Core-binding (CB)" evidence="8">
    <location>
        <begin position="63"/>
        <end position="148"/>
    </location>
</feature>
<comment type="caution">
    <text evidence="9">The sequence shown here is derived from an EMBL/GenBank/DDBJ whole genome shotgun (WGS) entry which is preliminary data.</text>
</comment>
<dbReference type="Proteomes" id="UP000709959">
    <property type="component" value="Unassembled WGS sequence"/>
</dbReference>
<dbReference type="PROSITE" id="PS51900">
    <property type="entry name" value="CB"/>
    <property type="match status" value="1"/>
</dbReference>
<dbReference type="PANTHER" id="PTHR30629:SF2">
    <property type="entry name" value="PROPHAGE INTEGRASE INTS-RELATED"/>
    <property type="match status" value="1"/>
</dbReference>
<protein>
    <submittedName>
        <fullName evidence="9">Site-specific integrase</fullName>
    </submittedName>
</protein>
<dbReference type="InterPro" id="IPR002104">
    <property type="entry name" value="Integrase_catalytic"/>
</dbReference>
<gene>
    <name evidence="9" type="ORF">IPN91_04705</name>
</gene>
<feature type="domain" description="Tyr recombinase" evidence="7">
    <location>
        <begin position="169"/>
        <end position="340"/>
    </location>
</feature>
<reference evidence="9 10" key="1">
    <citation type="submission" date="2020-10" db="EMBL/GenBank/DDBJ databases">
        <title>Connecting structure to function with the recovery of over 1000 high-quality activated sludge metagenome-assembled genomes encoding full-length rRNA genes using long-read sequencing.</title>
        <authorList>
            <person name="Singleton C.M."/>
            <person name="Petriglieri F."/>
            <person name="Kristensen J.M."/>
            <person name="Kirkegaard R.H."/>
            <person name="Michaelsen T.Y."/>
            <person name="Andersen M.H."/>
            <person name="Karst S.M."/>
            <person name="Dueholm M.S."/>
            <person name="Nielsen P.H."/>
            <person name="Albertsen M."/>
        </authorList>
    </citation>
    <scope>NUCLEOTIDE SEQUENCE [LARGE SCALE GENOMIC DNA]</scope>
    <source>
        <strain evidence="9">OdNE_18-Q3-R46-58_MAXAC.008</strain>
    </source>
</reference>
<feature type="region of interest" description="Disordered" evidence="6">
    <location>
        <begin position="361"/>
        <end position="380"/>
    </location>
</feature>
<proteinExistence type="inferred from homology"/>
<dbReference type="InterPro" id="IPR010998">
    <property type="entry name" value="Integrase_recombinase_N"/>
</dbReference>
<dbReference type="InterPro" id="IPR013762">
    <property type="entry name" value="Integrase-like_cat_sf"/>
</dbReference>
<evidence type="ECO:0000256" key="1">
    <source>
        <dbReference type="ARBA" id="ARBA00008857"/>
    </source>
</evidence>
<dbReference type="SUPFAM" id="SSF56349">
    <property type="entry name" value="DNA breaking-rejoining enzymes"/>
    <property type="match status" value="1"/>
</dbReference>
<dbReference type="Pfam" id="PF00589">
    <property type="entry name" value="Phage_integrase"/>
    <property type="match status" value="1"/>
</dbReference>
<dbReference type="PROSITE" id="PS51898">
    <property type="entry name" value="TYR_RECOMBINASE"/>
    <property type="match status" value="1"/>
</dbReference>
<keyword evidence="3 5" id="KW-0238">DNA-binding</keyword>
<evidence type="ECO:0000256" key="5">
    <source>
        <dbReference type="PROSITE-ProRule" id="PRU01248"/>
    </source>
</evidence>
<dbReference type="EMBL" id="JADKCH010000002">
    <property type="protein sequence ID" value="MBK8571944.1"/>
    <property type="molecule type" value="Genomic_DNA"/>
</dbReference>
<name>A0A936F0K8_9BACT</name>
<evidence type="ECO:0000256" key="2">
    <source>
        <dbReference type="ARBA" id="ARBA00022908"/>
    </source>
</evidence>
<dbReference type="AlphaFoldDB" id="A0A936F0K8"/>
<organism evidence="9 10">
    <name type="scientific">Candidatus Geothrix odensensis</name>
    <dbReference type="NCBI Taxonomy" id="2954440"/>
    <lineage>
        <taxon>Bacteria</taxon>
        <taxon>Pseudomonadati</taxon>
        <taxon>Acidobacteriota</taxon>
        <taxon>Holophagae</taxon>
        <taxon>Holophagales</taxon>
        <taxon>Holophagaceae</taxon>
        <taxon>Geothrix</taxon>
    </lineage>
</organism>
<keyword evidence="2" id="KW-0229">DNA integration</keyword>
<evidence type="ECO:0000259" key="8">
    <source>
        <dbReference type="PROSITE" id="PS51900"/>
    </source>
</evidence>
<dbReference type="PANTHER" id="PTHR30629">
    <property type="entry name" value="PROPHAGE INTEGRASE"/>
    <property type="match status" value="1"/>
</dbReference>
<evidence type="ECO:0000313" key="9">
    <source>
        <dbReference type="EMBL" id="MBK8571944.1"/>
    </source>
</evidence>
<accession>A0A936F0K8</accession>
<evidence type="ECO:0000256" key="4">
    <source>
        <dbReference type="ARBA" id="ARBA00023172"/>
    </source>
</evidence>
<evidence type="ECO:0000313" key="10">
    <source>
        <dbReference type="Proteomes" id="UP000709959"/>
    </source>
</evidence>
<keyword evidence="4" id="KW-0233">DNA recombination</keyword>
<dbReference type="Gene3D" id="1.10.150.130">
    <property type="match status" value="1"/>
</dbReference>
<dbReference type="GO" id="GO:0003677">
    <property type="term" value="F:DNA binding"/>
    <property type="evidence" value="ECO:0007669"/>
    <property type="project" value="UniProtKB-UniRule"/>
</dbReference>
<sequence length="380" mass="42884">MAQSGYKNGLKKTPKGFWSYNIRVGRKTKTGTFATTRLETARKLLDQLRDDLLRQQEGLEIKLTVGEAMDYWLESRYSNAKHLNRAIYAFDRARPVLGQVQVRRLTQAEIIAFKRTLLEPDDPDRRPLAPTTVNIVLRYLAVAINWAVKNKKIAENPLKQMPYEPVPEDNRPFLVRDDVIPFLMKVDALGNAHHQVAIRAMLLMGLRESEALRLRWDGFTGDWAFYAPARAKNGKAQPVPVPAEVLRAVRALPQESEWVLPGRARSLHLKGYTRKVVEEAGVEIGKPGLTPHRLRASCATIHAAMGVNAFQIRDLLRHERIATSQKYVNKVPCNLQVVVRTTFDGITEMFTEVVPIIGKPNTVDANQIDPTNDGTGEPTR</sequence>
<evidence type="ECO:0000256" key="3">
    <source>
        <dbReference type="ARBA" id="ARBA00023125"/>
    </source>
</evidence>